<evidence type="ECO:0000259" key="1">
    <source>
        <dbReference type="PROSITE" id="PS51384"/>
    </source>
</evidence>
<comment type="caution">
    <text evidence="2">The sequence shown here is derived from an EMBL/GenBank/DDBJ whole genome shotgun (WGS) entry which is preliminary data.</text>
</comment>
<dbReference type="RefSeq" id="WP_194695593.1">
    <property type="nucleotide sequence ID" value="NZ_JADKPO010000007.1"/>
</dbReference>
<evidence type="ECO:0000313" key="3">
    <source>
        <dbReference type="Proteomes" id="UP000660668"/>
    </source>
</evidence>
<gene>
    <name evidence="2" type="ORF">ISU10_06600</name>
</gene>
<accession>A0A930VH32</accession>
<dbReference type="Pfam" id="PF04954">
    <property type="entry name" value="SIP"/>
    <property type="match status" value="1"/>
</dbReference>
<dbReference type="PANTHER" id="PTHR30157:SF0">
    <property type="entry name" value="NADPH-DEPENDENT FERRIC-CHELATE REDUCTASE"/>
    <property type="match status" value="1"/>
</dbReference>
<keyword evidence="3" id="KW-1185">Reference proteome</keyword>
<reference evidence="2" key="1">
    <citation type="submission" date="2020-11" db="EMBL/GenBank/DDBJ databases">
        <title>Nocardioides cynanchi sp. nov., isolated from soil of rhizosphere of Cynanchum wilfordii.</title>
        <authorList>
            <person name="Lee J.-S."/>
            <person name="Suh M.K."/>
            <person name="Kim J.-S."/>
        </authorList>
    </citation>
    <scope>NUCLEOTIDE SEQUENCE</scope>
    <source>
        <strain evidence="2">KCTC 19276</strain>
    </source>
</reference>
<dbReference type="InterPro" id="IPR039261">
    <property type="entry name" value="FNR_nucleotide-bd"/>
</dbReference>
<protein>
    <submittedName>
        <fullName evidence="2">Siderophore-interacting protein</fullName>
    </submittedName>
</protein>
<dbReference type="PROSITE" id="PS51384">
    <property type="entry name" value="FAD_FR"/>
    <property type="match status" value="1"/>
</dbReference>
<sequence length="276" mass="30061">MTARARDYAATVLRREQVSPHLVRLVLGDVDGPDAFASSGVPDEWVGLVVPGQFQSRYYTVRSWDGAELVLDVVVHDEGLVTEWAWSSGRDCVGDRVTLSEPKGSFAMPSSATWLMLVGDLTAMPAMARICSSVEEVAQRPSRGSVRVKVFAEVPDDLTGYLPSGTDVTWLTPPGAGLSALASVVERIEWPDGEGYFWMAGESSQMRAIRKHLMREVGLPSTAYDVMGYWRAPSARASRQPRAVDPGPIWRAGKAAGRSDDEIWAAYDAAGEEVSR</sequence>
<evidence type="ECO:0000313" key="2">
    <source>
        <dbReference type="EMBL" id="MBF4767434.1"/>
    </source>
</evidence>
<dbReference type="Gene3D" id="3.40.50.80">
    <property type="entry name" value="Nucleotide-binding domain of ferredoxin-NADP reductase (FNR) module"/>
    <property type="match status" value="1"/>
</dbReference>
<dbReference type="InterPro" id="IPR017938">
    <property type="entry name" value="Riboflavin_synthase-like_b-brl"/>
</dbReference>
<dbReference type="SUPFAM" id="SSF63380">
    <property type="entry name" value="Riboflavin synthase domain-like"/>
    <property type="match status" value="1"/>
</dbReference>
<dbReference type="EMBL" id="JADKPO010000007">
    <property type="protein sequence ID" value="MBF4767434.1"/>
    <property type="molecule type" value="Genomic_DNA"/>
</dbReference>
<dbReference type="Proteomes" id="UP000660668">
    <property type="component" value="Unassembled WGS sequence"/>
</dbReference>
<dbReference type="InterPro" id="IPR007037">
    <property type="entry name" value="SIP_rossman_dom"/>
</dbReference>
<dbReference type="InterPro" id="IPR039374">
    <property type="entry name" value="SIP_fam"/>
</dbReference>
<dbReference type="CDD" id="cd06193">
    <property type="entry name" value="siderophore_interacting"/>
    <property type="match status" value="1"/>
</dbReference>
<dbReference type="PANTHER" id="PTHR30157">
    <property type="entry name" value="FERRIC REDUCTASE, NADPH-DEPENDENT"/>
    <property type="match status" value="1"/>
</dbReference>
<dbReference type="InterPro" id="IPR017927">
    <property type="entry name" value="FAD-bd_FR_type"/>
</dbReference>
<dbReference type="InterPro" id="IPR013113">
    <property type="entry name" value="SIP_FAD-bd"/>
</dbReference>
<dbReference type="Pfam" id="PF08021">
    <property type="entry name" value="FAD_binding_9"/>
    <property type="match status" value="1"/>
</dbReference>
<dbReference type="Gene3D" id="2.40.30.10">
    <property type="entry name" value="Translation factors"/>
    <property type="match status" value="1"/>
</dbReference>
<name>A0A930VH32_9ACTN</name>
<dbReference type="AlphaFoldDB" id="A0A930VH32"/>
<dbReference type="GO" id="GO:0016491">
    <property type="term" value="F:oxidoreductase activity"/>
    <property type="evidence" value="ECO:0007669"/>
    <property type="project" value="InterPro"/>
</dbReference>
<organism evidence="2 3">
    <name type="scientific">Nocardioides agariphilus</name>
    <dbReference type="NCBI Taxonomy" id="433664"/>
    <lineage>
        <taxon>Bacteria</taxon>
        <taxon>Bacillati</taxon>
        <taxon>Actinomycetota</taxon>
        <taxon>Actinomycetes</taxon>
        <taxon>Propionibacteriales</taxon>
        <taxon>Nocardioidaceae</taxon>
        <taxon>Nocardioides</taxon>
    </lineage>
</organism>
<proteinExistence type="predicted"/>
<feature type="domain" description="FAD-binding FR-type" evidence="1">
    <location>
        <begin position="5"/>
        <end position="109"/>
    </location>
</feature>